<accession>A0A6A6P8G1</accession>
<keyword evidence="3" id="KW-1185">Reference proteome</keyword>
<feature type="transmembrane region" description="Helical" evidence="1">
    <location>
        <begin position="45"/>
        <end position="63"/>
    </location>
</feature>
<proteinExistence type="predicted"/>
<evidence type="ECO:0008006" key="4">
    <source>
        <dbReference type="Google" id="ProtNLM"/>
    </source>
</evidence>
<keyword evidence="1" id="KW-0812">Transmembrane</keyword>
<keyword evidence="1" id="KW-0472">Membrane</keyword>
<organism evidence="2 3">
    <name type="scientific">Lineolata rhizophorae</name>
    <dbReference type="NCBI Taxonomy" id="578093"/>
    <lineage>
        <taxon>Eukaryota</taxon>
        <taxon>Fungi</taxon>
        <taxon>Dikarya</taxon>
        <taxon>Ascomycota</taxon>
        <taxon>Pezizomycotina</taxon>
        <taxon>Dothideomycetes</taxon>
        <taxon>Dothideomycetes incertae sedis</taxon>
        <taxon>Lineolatales</taxon>
        <taxon>Lineolataceae</taxon>
        <taxon>Lineolata</taxon>
    </lineage>
</organism>
<protein>
    <recommendedName>
        <fullName evidence="4">Transmembrane protein</fullName>
    </recommendedName>
</protein>
<evidence type="ECO:0000313" key="3">
    <source>
        <dbReference type="Proteomes" id="UP000799766"/>
    </source>
</evidence>
<evidence type="ECO:0000256" key="1">
    <source>
        <dbReference type="SAM" id="Phobius"/>
    </source>
</evidence>
<dbReference type="EMBL" id="MU001674">
    <property type="protein sequence ID" value="KAF2460169.1"/>
    <property type="molecule type" value="Genomic_DNA"/>
</dbReference>
<name>A0A6A6P8G1_9PEZI</name>
<dbReference type="AlphaFoldDB" id="A0A6A6P8G1"/>
<dbReference type="Proteomes" id="UP000799766">
    <property type="component" value="Unassembled WGS sequence"/>
</dbReference>
<evidence type="ECO:0000313" key="2">
    <source>
        <dbReference type="EMBL" id="KAF2460169.1"/>
    </source>
</evidence>
<sequence>MASSFVSLQQGLRRCILALSACFIFFGVSYHVWTSVTSAVAQRQWLLLLLVASATLAALFCVVRSSRVRSDWNAHQEFATEEKPVLPRLLPCLSRRRKKPYTLPLFDNRRKDPKESKKLEIRVTTDIDVTAAIGVEASPAYDVTVTGQLGAAQQR</sequence>
<feature type="transmembrane region" description="Helical" evidence="1">
    <location>
        <begin position="12"/>
        <end position="33"/>
    </location>
</feature>
<gene>
    <name evidence="2" type="ORF">BDY21DRAFT_370041</name>
</gene>
<reference evidence="2" key="1">
    <citation type="journal article" date="2020" name="Stud. Mycol.">
        <title>101 Dothideomycetes genomes: a test case for predicting lifestyles and emergence of pathogens.</title>
        <authorList>
            <person name="Haridas S."/>
            <person name="Albert R."/>
            <person name="Binder M."/>
            <person name="Bloem J."/>
            <person name="Labutti K."/>
            <person name="Salamov A."/>
            <person name="Andreopoulos B."/>
            <person name="Baker S."/>
            <person name="Barry K."/>
            <person name="Bills G."/>
            <person name="Bluhm B."/>
            <person name="Cannon C."/>
            <person name="Castanera R."/>
            <person name="Culley D."/>
            <person name="Daum C."/>
            <person name="Ezra D."/>
            <person name="Gonzalez J."/>
            <person name="Henrissat B."/>
            <person name="Kuo A."/>
            <person name="Liang C."/>
            <person name="Lipzen A."/>
            <person name="Lutzoni F."/>
            <person name="Magnuson J."/>
            <person name="Mondo S."/>
            <person name="Nolan M."/>
            <person name="Ohm R."/>
            <person name="Pangilinan J."/>
            <person name="Park H.-J."/>
            <person name="Ramirez L."/>
            <person name="Alfaro M."/>
            <person name="Sun H."/>
            <person name="Tritt A."/>
            <person name="Yoshinaga Y."/>
            <person name="Zwiers L.-H."/>
            <person name="Turgeon B."/>
            <person name="Goodwin S."/>
            <person name="Spatafora J."/>
            <person name="Crous P."/>
            <person name="Grigoriev I."/>
        </authorList>
    </citation>
    <scope>NUCLEOTIDE SEQUENCE</scope>
    <source>
        <strain evidence="2">ATCC 16933</strain>
    </source>
</reference>
<keyword evidence="1" id="KW-1133">Transmembrane helix</keyword>